<dbReference type="GO" id="GO:0022857">
    <property type="term" value="F:transmembrane transporter activity"/>
    <property type="evidence" value="ECO:0007669"/>
    <property type="project" value="InterPro"/>
</dbReference>
<dbReference type="GeneID" id="70687865"/>
<evidence type="ECO:0000256" key="2">
    <source>
        <dbReference type="ARBA" id="ARBA00022475"/>
    </source>
</evidence>
<evidence type="ECO:0000313" key="7">
    <source>
        <dbReference type="Proteomes" id="UP000542973"/>
    </source>
</evidence>
<evidence type="ECO:0000256" key="5">
    <source>
        <dbReference type="ARBA" id="ARBA00023136"/>
    </source>
</evidence>
<dbReference type="InterPro" id="IPR020846">
    <property type="entry name" value="MFS_dom"/>
</dbReference>
<dbReference type="PANTHER" id="PTHR43124:SF10">
    <property type="entry name" value="PURINE EFFLUX PUMP PBUE"/>
    <property type="match status" value="1"/>
</dbReference>
<dbReference type="InterPro" id="IPR036259">
    <property type="entry name" value="MFS_trans_sf"/>
</dbReference>
<dbReference type="PROSITE" id="PS50850">
    <property type="entry name" value="MFS"/>
    <property type="match status" value="1"/>
</dbReference>
<dbReference type="InterPro" id="IPR011701">
    <property type="entry name" value="MFS"/>
</dbReference>
<proteinExistence type="predicted"/>
<evidence type="ECO:0000256" key="1">
    <source>
        <dbReference type="ARBA" id="ARBA00004651"/>
    </source>
</evidence>
<evidence type="ECO:0000313" key="6">
    <source>
        <dbReference type="EMBL" id="NNH12250.1"/>
    </source>
</evidence>
<dbReference type="GO" id="GO:0005886">
    <property type="term" value="C:plasma membrane"/>
    <property type="evidence" value="ECO:0007669"/>
    <property type="project" value="UniProtKB-SubCell"/>
</dbReference>
<dbReference type="RefSeq" id="WP_053823865.1">
    <property type="nucleotide sequence ID" value="NZ_BAAAEB010000022.1"/>
</dbReference>
<dbReference type="InterPro" id="IPR050189">
    <property type="entry name" value="MFS_Efflux_Transporters"/>
</dbReference>
<keyword evidence="4" id="KW-1133">Transmembrane helix</keyword>
<accession>A0A6N1BEQ5</accession>
<name>A0A6N1BEQ5_9BURK</name>
<dbReference type="SUPFAM" id="SSF103473">
    <property type="entry name" value="MFS general substrate transporter"/>
    <property type="match status" value="1"/>
</dbReference>
<dbReference type="Proteomes" id="UP000542973">
    <property type="component" value="Unassembled WGS sequence"/>
</dbReference>
<reference evidence="6 7" key="1">
    <citation type="submission" date="2020-05" db="EMBL/GenBank/DDBJ databases">
        <title>MicrobeNet Type strains.</title>
        <authorList>
            <person name="Nicholson A.C."/>
        </authorList>
    </citation>
    <scope>NUCLEOTIDE SEQUENCE [LARGE SCALE GENOMIC DNA]</scope>
    <source>
        <strain evidence="6 7">ATCC 700815</strain>
    </source>
</reference>
<keyword evidence="2" id="KW-1003">Cell membrane</keyword>
<dbReference type="EMBL" id="JABEMD010000025">
    <property type="protein sequence ID" value="NNH12250.1"/>
    <property type="molecule type" value="Genomic_DNA"/>
</dbReference>
<keyword evidence="3" id="KW-0812">Transmembrane</keyword>
<sequence>MDRRVYLLTATVFLAGIAENICIGILPSIAGDLGVSVASAGQLTTIFSAVFAIVAFVSSALLGRGDRRTLMLIALAVFASSNAIAAASPNYPALFGARVLMAGSCALVIQLAVMLATSLAGPQRQGRAIGMVFVGISGSLVLGVPAGMLLDQWAGWRAVFATLAALSLLPGALLWMAMPPSPMERSTSLRAYWRELADRQALSAQLVSVAMIGGHFTLFAYLTPYLQANLSRDPSVLTAAYLLFGVAGVVGAWLGGWCSDRLGSTRALIACPAAFCIAMAALPSATVSPWLLLPAMVVWGAISWSVSPIVQNFLVQTAPGNADIRVGINVAAMHAGVAVGAAAGGVIVGRGELLKAPWAGSMLVVLAFAFAVAAVRIHAGAGRASEARTPAGSGLGK</sequence>
<comment type="subcellular location">
    <subcellularLocation>
        <location evidence="1">Cell membrane</location>
        <topology evidence="1">Multi-pass membrane protein</topology>
    </subcellularLocation>
</comment>
<dbReference type="AlphaFoldDB" id="A0A6N1BEQ5"/>
<dbReference type="Gene3D" id="1.20.1250.20">
    <property type="entry name" value="MFS general substrate transporter like domains"/>
    <property type="match status" value="1"/>
</dbReference>
<evidence type="ECO:0000256" key="4">
    <source>
        <dbReference type="ARBA" id="ARBA00022989"/>
    </source>
</evidence>
<dbReference type="Pfam" id="PF07690">
    <property type="entry name" value="MFS_1"/>
    <property type="match status" value="1"/>
</dbReference>
<gene>
    <name evidence="6" type="ORF">HLB16_15360</name>
</gene>
<organism evidence="6 7">
    <name type="scientific">Cupriavidus gilardii</name>
    <dbReference type="NCBI Taxonomy" id="82541"/>
    <lineage>
        <taxon>Bacteria</taxon>
        <taxon>Pseudomonadati</taxon>
        <taxon>Pseudomonadota</taxon>
        <taxon>Betaproteobacteria</taxon>
        <taxon>Burkholderiales</taxon>
        <taxon>Burkholderiaceae</taxon>
        <taxon>Cupriavidus</taxon>
    </lineage>
</organism>
<protein>
    <submittedName>
        <fullName evidence="6">MFS transporter</fullName>
    </submittedName>
</protein>
<comment type="caution">
    <text evidence="6">The sequence shown here is derived from an EMBL/GenBank/DDBJ whole genome shotgun (WGS) entry which is preliminary data.</text>
</comment>
<evidence type="ECO:0000256" key="3">
    <source>
        <dbReference type="ARBA" id="ARBA00022692"/>
    </source>
</evidence>
<keyword evidence="5" id="KW-0472">Membrane</keyword>
<dbReference type="CDD" id="cd17324">
    <property type="entry name" value="MFS_NepI_like"/>
    <property type="match status" value="1"/>
</dbReference>
<dbReference type="PANTHER" id="PTHR43124">
    <property type="entry name" value="PURINE EFFLUX PUMP PBUE"/>
    <property type="match status" value="1"/>
</dbReference>